<dbReference type="GeneTree" id="ENSGT00940000160302"/>
<dbReference type="Gene3D" id="2.10.70.10">
    <property type="entry name" value="Complement Module, domain 1"/>
    <property type="match status" value="2"/>
</dbReference>
<evidence type="ECO:0000256" key="3">
    <source>
        <dbReference type="ARBA" id="ARBA00022737"/>
    </source>
</evidence>
<dbReference type="InterPro" id="IPR035976">
    <property type="entry name" value="Sushi/SCR/CCP_sf"/>
</dbReference>
<dbReference type="AlphaFoldDB" id="A0A2I2YQT9"/>
<dbReference type="PANTHER" id="PTHR46343">
    <property type="entry name" value="HYR DOMAIN-CONTAINING PROTEIN"/>
    <property type="match status" value="1"/>
</dbReference>
<proteinExistence type="predicted"/>
<feature type="disulfide bond" evidence="5">
    <location>
        <begin position="231"/>
        <end position="258"/>
    </location>
</feature>
<dbReference type="PROSITE" id="PS50923">
    <property type="entry name" value="SUSHI"/>
    <property type="match status" value="2"/>
</dbReference>
<dbReference type="Pfam" id="PF00084">
    <property type="entry name" value="Sushi"/>
    <property type="match status" value="2"/>
</dbReference>
<dbReference type="InterPro" id="IPR043555">
    <property type="entry name" value="SRPX-like"/>
</dbReference>
<dbReference type="Bgee" id="ENSGGOG00000007123">
    <property type="expression patterns" value="Expressed in heart and 6 other cell types or tissues"/>
</dbReference>
<reference evidence="9 10" key="2">
    <citation type="journal article" date="2012" name="Nature">
        <title>Insights into hominid evolution from the gorilla genome sequence.</title>
        <authorList>
            <person name="Scally A."/>
            <person name="Dutheil J.Y."/>
            <person name="Hillier L.W."/>
            <person name="Jordan G.E."/>
            <person name="Goodhead I."/>
            <person name="Herrero J."/>
            <person name="Hobolth A."/>
            <person name="Lappalainen T."/>
            <person name="Mailund T."/>
            <person name="Marques-Bonet T."/>
            <person name="McCarthy S."/>
            <person name="Montgomery S.H."/>
            <person name="Schwalie P.C."/>
            <person name="Tang Y.A."/>
            <person name="Ward M.C."/>
            <person name="Xue Y."/>
            <person name="Yngvadottir B."/>
            <person name="Alkan C."/>
            <person name="Andersen L.N."/>
            <person name="Ayub Q."/>
            <person name="Ball E.V."/>
            <person name="Beal K."/>
            <person name="Bradley B.J."/>
            <person name="Chen Y."/>
            <person name="Clee C.M."/>
            <person name="Fitzgerald S."/>
            <person name="Graves T.A."/>
            <person name="Gu Y."/>
            <person name="Heath P."/>
            <person name="Heger A."/>
            <person name="Karakoc E."/>
            <person name="Kolb-Kokocinski A."/>
            <person name="Laird G.K."/>
            <person name="Lunter G."/>
            <person name="Meader S."/>
            <person name="Mort M."/>
            <person name="Mullikin J.C."/>
            <person name="Munch K."/>
            <person name="O'Connor T.D."/>
            <person name="Phillips A.D."/>
            <person name="Prado-Martinez J."/>
            <person name="Rogers A.S."/>
            <person name="Sajjadian S."/>
            <person name="Schmidt D."/>
            <person name="Shaw K."/>
            <person name="Simpson J.T."/>
            <person name="Stenson P.D."/>
            <person name="Turner D.J."/>
            <person name="Vigilant L."/>
            <person name="Vilella A.J."/>
            <person name="Whitener W."/>
            <person name="Zhu B."/>
            <person name="Cooper D.N."/>
            <person name="de Jong P."/>
            <person name="Dermitzakis E.T."/>
            <person name="Eichler E.E."/>
            <person name="Flicek P."/>
            <person name="Goldman N."/>
            <person name="Mundy N.I."/>
            <person name="Ning Z."/>
            <person name="Odom D.T."/>
            <person name="Ponting C.P."/>
            <person name="Quail M.A."/>
            <person name="Ryder O.A."/>
            <person name="Searle S.M."/>
            <person name="Warren W.C."/>
            <person name="Wilson R.K."/>
            <person name="Schierup M.H."/>
            <person name="Rogers J."/>
            <person name="Tyler-Smith C."/>
            <person name="Durbin R."/>
        </authorList>
    </citation>
    <scope>NUCLEOTIDE SEQUENCE [LARGE SCALE GENOMIC DNA]</scope>
</reference>
<evidence type="ECO:0000256" key="6">
    <source>
        <dbReference type="SAM" id="SignalP"/>
    </source>
</evidence>
<dbReference type="Ensembl" id="ENSGGOT00000063958.1">
    <property type="protein sequence ID" value="ENSGGOP00000037339.1"/>
    <property type="gene ID" value="ENSGGOG00000007123.3"/>
</dbReference>
<dbReference type="EMBL" id="CABD030123891">
    <property type="status" value="NOT_ANNOTATED_CDS"/>
    <property type="molecule type" value="Genomic_DNA"/>
</dbReference>
<feature type="domain" description="Sushi" evidence="8">
    <location>
        <begin position="201"/>
        <end position="260"/>
    </location>
</feature>
<feature type="domain" description="HYR" evidence="7">
    <location>
        <begin position="116"/>
        <end position="200"/>
    </location>
</feature>
<dbReference type="CDD" id="cd00033">
    <property type="entry name" value="CCP"/>
    <property type="match status" value="2"/>
</dbReference>
<keyword evidence="1 5" id="KW-0768">Sushi</keyword>
<dbReference type="Proteomes" id="UP000001519">
    <property type="component" value="Chromosome X"/>
</dbReference>
<dbReference type="SMART" id="SM00032">
    <property type="entry name" value="CCP"/>
    <property type="match status" value="2"/>
</dbReference>
<dbReference type="Pfam" id="PF02494">
    <property type="entry name" value="HYR"/>
    <property type="match status" value="1"/>
</dbReference>
<dbReference type="EMBL" id="CABD030123892">
    <property type="status" value="NOT_ANNOTATED_CDS"/>
    <property type="molecule type" value="Genomic_DNA"/>
</dbReference>
<feature type="chain" id="PRO_5014136640" evidence="6">
    <location>
        <begin position="31"/>
        <end position="405"/>
    </location>
</feature>
<accession>A0A2I2YQT9</accession>
<evidence type="ECO:0000256" key="1">
    <source>
        <dbReference type="ARBA" id="ARBA00022659"/>
    </source>
</evidence>
<protein>
    <submittedName>
        <fullName evidence="9">Sushi repeat containing protein X-linked</fullName>
    </submittedName>
</protein>
<name>A0A2I2YQT9_GORGO</name>
<evidence type="ECO:0000256" key="2">
    <source>
        <dbReference type="ARBA" id="ARBA00022729"/>
    </source>
</evidence>
<dbReference type="SUPFAM" id="SSF57535">
    <property type="entry name" value="Complement control module/SCR domain"/>
    <property type="match status" value="2"/>
</dbReference>
<dbReference type="PANTHER" id="PTHR46343:SF1">
    <property type="entry name" value="SUSHI REPEAT-CONTAINING PROTEIN SRPX"/>
    <property type="match status" value="1"/>
</dbReference>
<dbReference type="FunFam" id="2.10.70.10:FF:000024">
    <property type="entry name" value="Sushi repeat-containing protein SRPX"/>
    <property type="match status" value="1"/>
</dbReference>
<organism evidence="9 10">
    <name type="scientific">Gorilla gorilla gorilla</name>
    <name type="common">Western lowland gorilla</name>
    <dbReference type="NCBI Taxonomy" id="9595"/>
    <lineage>
        <taxon>Eukaryota</taxon>
        <taxon>Metazoa</taxon>
        <taxon>Chordata</taxon>
        <taxon>Craniata</taxon>
        <taxon>Vertebrata</taxon>
        <taxon>Euteleostomi</taxon>
        <taxon>Mammalia</taxon>
        <taxon>Eutheria</taxon>
        <taxon>Euarchontoglires</taxon>
        <taxon>Primates</taxon>
        <taxon>Haplorrhini</taxon>
        <taxon>Catarrhini</taxon>
        <taxon>Hominidae</taxon>
        <taxon>Gorilla</taxon>
    </lineage>
</organism>
<keyword evidence="10" id="KW-1185">Reference proteome</keyword>
<keyword evidence="2 6" id="KW-0732">Signal</keyword>
<dbReference type="PROSITE" id="PS50825">
    <property type="entry name" value="HYR"/>
    <property type="match status" value="1"/>
</dbReference>
<keyword evidence="4 5" id="KW-1015">Disulfide bond</keyword>
<reference evidence="10" key="1">
    <citation type="submission" date="2011-05" db="EMBL/GenBank/DDBJ databases">
        <title>Insights into the evolution of the great apes provided by the gorilla genome.</title>
        <authorList>
            <person name="Scally A."/>
        </authorList>
    </citation>
    <scope>NUCLEOTIDE SEQUENCE [LARGE SCALE GENOMIC DNA]</scope>
</reference>
<evidence type="ECO:0000313" key="10">
    <source>
        <dbReference type="Proteomes" id="UP000001519"/>
    </source>
</evidence>
<evidence type="ECO:0000313" key="9">
    <source>
        <dbReference type="Ensembl" id="ENSGGOP00000037339.1"/>
    </source>
</evidence>
<keyword evidence="3" id="KW-0677">Repeat</keyword>
<dbReference type="InterPro" id="IPR000436">
    <property type="entry name" value="Sushi_SCR_CCP_dom"/>
</dbReference>
<dbReference type="InterPro" id="IPR025232">
    <property type="entry name" value="DUF4174"/>
</dbReference>
<evidence type="ECO:0000256" key="4">
    <source>
        <dbReference type="ARBA" id="ARBA00023157"/>
    </source>
</evidence>
<feature type="signal peptide" evidence="6">
    <location>
        <begin position="1"/>
        <end position="30"/>
    </location>
</feature>
<reference evidence="9" key="4">
    <citation type="submission" date="2025-09" db="UniProtKB">
        <authorList>
            <consortium name="Ensembl"/>
        </authorList>
    </citation>
    <scope>IDENTIFICATION</scope>
</reference>
<sequence>MGSPAHRPALLLLLPPLLLLLLLRVPPSRSFPGSGDSPLEDDEVGYSHPRYKDTPWCSPIKVKYGDVYCRAPQGGYYKTALGTRCDIRCQKGYELHGSSLLICQSNKRWSDKVICKHMEPPRIKCPSVKERIAEPNKLTVRVSWETPEGRDTADGILTDVILKGLPPGSNFPEGDHKIQYTVYDRAENKGTCKFRVKVRVKRCGKLNAPENGYMKCSSDGDNYGATCEFSCIGGYELQGSPARVCQSNLAWSGTEPTCAAMNVNVGVRTAAALLDQFYEKRRLLIVSTPTARNLLYRLQLGMLQQAQCGLDLRHITVVELVGVFPTLIGRIGAKIMPPALALQLRLLLRIPLYSFSMVLVDKHGMDKERYVSLVMPVALFNLIDTFPLRKEEMVLQAEMSQTCNT</sequence>
<evidence type="ECO:0000259" key="8">
    <source>
        <dbReference type="PROSITE" id="PS50923"/>
    </source>
</evidence>
<reference evidence="9" key="3">
    <citation type="submission" date="2025-08" db="UniProtKB">
        <authorList>
            <consortium name="Ensembl"/>
        </authorList>
    </citation>
    <scope>IDENTIFICATION</scope>
</reference>
<dbReference type="Pfam" id="PF13778">
    <property type="entry name" value="DUF4174"/>
    <property type="match status" value="1"/>
</dbReference>
<evidence type="ECO:0000259" key="7">
    <source>
        <dbReference type="PROSITE" id="PS50825"/>
    </source>
</evidence>
<gene>
    <name evidence="9" type="primary">SRPX</name>
</gene>
<dbReference type="InterPro" id="IPR003410">
    <property type="entry name" value="HYR_dom"/>
</dbReference>
<dbReference type="EMBL" id="CABD030123893">
    <property type="status" value="NOT_ANNOTATED_CDS"/>
    <property type="molecule type" value="Genomic_DNA"/>
</dbReference>
<feature type="domain" description="Sushi" evidence="8">
    <location>
        <begin position="67"/>
        <end position="117"/>
    </location>
</feature>
<comment type="caution">
    <text evidence="5">Lacks conserved residue(s) required for the propagation of feature annotation.</text>
</comment>
<evidence type="ECO:0000256" key="5">
    <source>
        <dbReference type="PROSITE-ProRule" id="PRU00302"/>
    </source>
</evidence>